<evidence type="ECO:0000313" key="2">
    <source>
        <dbReference type="EMBL" id="RKP32168.1"/>
    </source>
</evidence>
<evidence type="ECO:0000256" key="1">
    <source>
        <dbReference type="SAM" id="MobiDB-lite"/>
    </source>
</evidence>
<evidence type="ECO:0000313" key="3">
    <source>
        <dbReference type="Proteomes" id="UP000268321"/>
    </source>
</evidence>
<organism evidence="2 3">
    <name type="scientific">Metschnikowia bicuspidata</name>
    <dbReference type="NCBI Taxonomy" id="27322"/>
    <lineage>
        <taxon>Eukaryota</taxon>
        <taxon>Fungi</taxon>
        <taxon>Dikarya</taxon>
        <taxon>Ascomycota</taxon>
        <taxon>Saccharomycotina</taxon>
        <taxon>Pichiomycetes</taxon>
        <taxon>Metschnikowiaceae</taxon>
        <taxon>Metschnikowia</taxon>
    </lineage>
</organism>
<keyword evidence="3" id="KW-1185">Reference proteome</keyword>
<sequence length="126" mass="13703">MGVKRYPVQLKVPTSFLTTLPEFPTPPSKLRSKKAADDPKLAASAAAPPKEPAKDQHSPVKETPSASSHTQEPQSSHFTPPVNPAKKWGRSTRQFKTFTGYKVQVKNWVHASPKVKTETNSAVAGS</sequence>
<proteinExistence type="predicted"/>
<name>A0A4P9ZGW1_9ASCO</name>
<feature type="compositionally biased region" description="Polar residues" evidence="1">
    <location>
        <begin position="64"/>
        <end position="78"/>
    </location>
</feature>
<dbReference type="AlphaFoldDB" id="A0A4P9ZGW1"/>
<protein>
    <submittedName>
        <fullName evidence="2">Uncharacterized protein</fullName>
    </submittedName>
</protein>
<feature type="region of interest" description="Disordered" evidence="1">
    <location>
        <begin position="16"/>
        <end position="91"/>
    </location>
</feature>
<dbReference type="OrthoDB" id="4093188at2759"/>
<dbReference type="Proteomes" id="UP000268321">
    <property type="component" value="Unassembled WGS sequence"/>
</dbReference>
<accession>A0A4P9ZGW1</accession>
<reference evidence="3" key="1">
    <citation type="journal article" date="2018" name="Nat. Microbiol.">
        <title>Leveraging single-cell genomics to expand the fungal tree of life.</title>
        <authorList>
            <person name="Ahrendt S.R."/>
            <person name="Quandt C.A."/>
            <person name="Ciobanu D."/>
            <person name="Clum A."/>
            <person name="Salamov A."/>
            <person name="Andreopoulos B."/>
            <person name="Cheng J.F."/>
            <person name="Woyke T."/>
            <person name="Pelin A."/>
            <person name="Henrissat B."/>
            <person name="Reynolds N.K."/>
            <person name="Benny G.L."/>
            <person name="Smith M.E."/>
            <person name="James T.Y."/>
            <person name="Grigoriev I.V."/>
        </authorList>
    </citation>
    <scope>NUCLEOTIDE SEQUENCE [LARGE SCALE GENOMIC DNA]</scope>
    <source>
        <strain evidence="3">Baker2002</strain>
    </source>
</reference>
<gene>
    <name evidence="2" type="ORF">METBISCDRAFT_25918</name>
</gene>
<feature type="compositionally biased region" description="Basic and acidic residues" evidence="1">
    <location>
        <begin position="51"/>
        <end position="60"/>
    </location>
</feature>
<dbReference type="EMBL" id="ML004433">
    <property type="protein sequence ID" value="RKP32168.1"/>
    <property type="molecule type" value="Genomic_DNA"/>
</dbReference>